<accession>A0A918TKW5</accession>
<dbReference type="PANTHER" id="PTHR42953">
    <property type="entry name" value="HIGH-AFFINITY ZINC UPTAKE SYSTEM PROTEIN ZNUA-RELATED"/>
    <property type="match status" value="1"/>
</dbReference>
<dbReference type="AlphaFoldDB" id="A0A918TKW5"/>
<dbReference type="GO" id="GO:0030313">
    <property type="term" value="C:cell envelope"/>
    <property type="evidence" value="ECO:0007669"/>
    <property type="project" value="UniProtKB-SubCell"/>
</dbReference>
<comment type="subcellular location">
    <subcellularLocation>
        <location evidence="1">Cell envelope</location>
    </subcellularLocation>
</comment>
<dbReference type="Gene3D" id="3.40.50.1980">
    <property type="entry name" value="Nitrogenase molybdenum iron protein domain"/>
    <property type="match status" value="2"/>
</dbReference>
<organism evidence="8 9">
    <name type="scientific">Roseibacillus persicicus</name>
    <dbReference type="NCBI Taxonomy" id="454148"/>
    <lineage>
        <taxon>Bacteria</taxon>
        <taxon>Pseudomonadati</taxon>
        <taxon>Verrucomicrobiota</taxon>
        <taxon>Verrucomicrobiia</taxon>
        <taxon>Verrucomicrobiales</taxon>
        <taxon>Verrucomicrobiaceae</taxon>
        <taxon>Roseibacillus</taxon>
    </lineage>
</organism>
<gene>
    <name evidence="8" type="ORF">GCM10007100_10240</name>
</gene>
<sequence length="292" mass="31611">MKKLLILLFTAVASLASGQIKVSSLHPLMGDLTRQVGGERVSVTDIGKPGFNVHTFSPTAKDLQSMGRTQLIVASGKGIERYLTAMKDAVGGVPVLEVGRSIPSRTISGGEALYACCPEHSKGTVDPHWWHDVSNMERAAKVVEKQLIKMDPAGKDYYQARSKQVRARYQTLDRWVKAQIASIPKGQRKLVTAHAAFGYFCKAYKMEPIFVLGISGDHEVPAQELAKEVSKLKEEGIKAVFPEKRSNPKVLTQVAKQAGAKIGPALTADGATASYDLMIQENVAAIVQALGK</sequence>
<dbReference type="InterPro" id="IPR050492">
    <property type="entry name" value="Bact_metal-bind_prot9"/>
</dbReference>
<proteinExistence type="inferred from homology"/>
<dbReference type="GO" id="GO:0007155">
    <property type="term" value="P:cell adhesion"/>
    <property type="evidence" value="ECO:0007669"/>
    <property type="project" value="InterPro"/>
</dbReference>
<evidence type="ECO:0000256" key="4">
    <source>
        <dbReference type="ARBA" id="ARBA00022723"/>
    </source>
</evidence>
<evidence type="ECO:0000256" key="5">
    <source>
        <dbReference type="ARBA" id="ARBA00022729"/>
    </source>
</evidence>
<feature type="chain" id="PRO_5038105161" evidence="7">
    <location>
        <begin position="19"/>
        <end position="292"/>
    </location>
</feature>
<name>A0A918TKW5_9BACT</name>
<dbReference type="PRINTS" id="PR00691">
    <property type="entry name" value="ADHESINB"/>
</dbReference>
<comment type="caution">
    <text evidence="8">The sequence shown here is derived from an EMBL/GenBank/DDBJ whole genome shotgun (WGS) entry which is preliminary data.</text>
</comment>
<dbReference type="RefSeq" id="WP_189567954.1">
    <property type="nucleotide sequence ID" value="NZ_BMXI01000003.1"/>
</dbReference>
<evidence type="ECO:0000256" key="3">
    <source>
        <dbReference type="ARBA" id="ARBA00022448"/>
    </source>
</evidence>
<evidence type="ECO:0000256" key="6">
    <source>
        <dbReference type="RuleBase" id="RU003512"/>
    </source>
</evidence>
<keyword evidence="9" id="KW-1185">Reference proteome</keyword>
<dbReference type="GO" id="GO:0030001">
    <property type="term" value="P:metal ion transport"/>
    <property type="evidence" value="ECO:0007669"/>
    <property type="project" value="InterPro"/>
</dbReference>
<dbReference type="Proteomes" id="UP000644507">
    <property type="component" value="Unassembled WGS sequence"/>
</dbReference>
<dbReference type="InterPro" id="IPR006128">
    <property type="entry name" value="Lipoprotein_PsaA-like"/>
</dbReference>
<evidence type="ECO:0000256" key="7">
    <source>
        <dbReference type="SAM" id="SignalP"/>
    </source>
</evidence>
<evidence type="ECO:0000313" key="8">
    <source>
        <dbReference type="EMBL" id="GHC46556.1"/>
    </source>
</evidence>
<dbReference type="PANTHER" id="PTHR42953:SF1">
    <property type="entry name" value="METAL-BINDING PROTEIN HI_0362-RELATED"/>
    <property type="match status" value="1"/>
</dbReference>
<protein>
    <submittedName>
        <fullName evidence="8">ABC transporter substrate-binding protein</fullName>
    </submittedName>
</protein>
<dbReference type="PRINTS" id="PR00690">
    <property type="entry name" value="ADHESNFAMILY"/>
</dbReference>
<reference evidence="8" key="2">
    <citation type="submission" date="2020-09" db="EMBL/GenBank/DDBJ databases">
        <authorList>
            <person name="Sun Q."/>
            <person name="Kim S."/>
        </authorList>
    </citation>
    <scope>NUCLEOTIDE SEQUENCE</scope>
    <source>
        <strain evidence="8">KCTC 12988</strain>
    </source>
</reference>
<feature type="signal peptide" evidence="7">
    <location>
        <begin position="1"/>
        <end position="18"/>
    </location>
</feature>
<keyword evidence="4" id="KW-0479">Metal-binding</keyword>
<evidence type="ECO:0000256" key="2">
    <source>
        <dbReference type="ARBA" id="ARBA00011028"/>
    </source>
</evidence>
<reference evidence="8" key="1">
    <citation type="journal article" date="2014" name="Int. J. Syst. Evol. Microbiol.">
        <title>Complete genome sequence of Corynebacterium casei LMG S-19264T (=DSM 44701T), isolated from a smear-ripened cheese.</title>
        <authorList>
            <consortium name="US DOE Joint Genome Institute (JGI-PGF)"/>
            <person name="Walter F."/>
            <person name="Albersmeier A."/>
            <person name="Kalinowski J."/>
            <person name="Ruckert C."/>
        </authorList>
    </citation>
    <scope>NUCLEOTIDE SEQUENCE</scope>
    <source>
        <strain evidence="8">KCTC 12988</strain>
    </source>
</reference>
<dbReference type="EMBL" id="BMXI01000003">
    <property type="protein sequence ID" value="GHC46556.1"/>
    <property type="molecule type" value="Genomic_DNA"/>
</dbReference>
<dbReference type="InterPro" id="IPR006129">
    <property type="entry name" value="AdhesinB"/>
</dbReference>
<keyword evidence="3 6" id="KW-0813">Transport</keyword>
<evidence type="ECO:0000313" key="9">
    <source>
        <dbReference type="Proteomes" id="UP000644507"/>
    </source>
</evidence>
<comment type="similarity">
    <text evidence="2 6">Belongs to the bacterial solute-binding protein 9 family.</text>
</comment>
<dbReference type="SUPFAM" id="SSF53807">
    <property type="entry name" value="Helical backbone' metal receptor"/>
    <property type="match status" value="1"/>
</dbReference>
<dbReference type="GO" id="GO:0046872">
    <property type="term" value="F:metal ion binding"/>
    <property type="evidence" value="ECO:0007669"/>
    <property type="project" value="UniProtKB-KW"/>
</dbReference>
<dbReference type="InterPro" id="IPR006127">
    <property type="entry name" value="ZnuA-like"/>
</dbReference>
<evidence type="ECO:0000256" key="1">
    <source>
        <dbReference type="ARBA" id="ARBA00004196"/>
    </source>
</evidence>
<dbReference type="Pfam" id="PF01297">
    <property type="entry name" value="ZnuA"/>
    <property type="match status" value="1"/>
</dbReference>
<keyword evidence="5 7" id="KW-0732">Signal</keyword>